<accession>A0ABW2LTL6</accession>
<dbReference type="Proteomes" id="UP001596504">
    <property type="component" value="Unassembled WGS sequence"/>
</dbReference>
<organism evidence="1 2">
    <name type="scientific">Saccharopolyspora griseoalba</name>
    <dbReference type="NCBI Taxonomy" id="1431848"/>
    <lineage>
        <taxon>Bacteria</taxon>
        <taxon>Bacillati</taxon>
        <taxon>Actinomycetota</taxon>
        <taxon>Actinomycetes</taxon>
        <taxon>Pseudonocardiales</taxon>
        <taxon>Pseudonocardiaceae</taxon>
        <taxon>Saccharopolyspora</taxon>
    </lineage>
</organism>
<reference evidence="2" key="1">
    <citation type="journal article" date="2019" name="Int. J. Syst. Evol. Microbiol.">
        <title>The Global Catalogue of Microorganisms (GCM) 10K type strain sequencing project: providing services to taxonomists for standard genome sequencing and annotation.</title>
        <authorList>
            <consortium name="The Broad Institute Genomics Platform"/>
            <consortium name="The Broad Institute Genome Sequencing Center for Infectious Disease"/>
            <person name="Wu L."/>
            <person name="Ma J."/>
        </authorList>
    </citation>
    <scope>NUCLEOTIDE SEQUENCE [LARGE SCALE GENOMIC DNA]</scope>
    <source>
        <strain evidence="2">WLHS5</strain>
    </source>
</reference>
<protein>
    <submittedName>
        <fullName evidence="1">Uncharacterized protein</fullName>
    </submittedName>
</protein>
<comment type="caution">
    <text evidence="1">The sequence shown here is derived from an EMBL/GenBank/DDBJ whole genome shotgun (WGS) entry which is preliminary data.</text>
</comment>
<dbReference type="RefSeq" id="WP_380672536.1">
    <property type="nucleotide sequence ID" value="NZ_JBHTCJ010000017.1"/>
</dbReference>
<keyword evidence="2" id="KW-1185">Reference proteome</keyword>
<gene>
    <name evidence="1" type="ORF">ACFQRI_24595</name>
</gene>
<evidence type="ECO:0000313" key="1">
    <source>
        <dbReference type="EMBL" id="MFC7344599.1"/>
    </source>
</evidence>
<sequence length="95" mass="10820">MTIEEMMAASAAGIVPLPRQIEPRLREWYDSERIFVRDGDVALLADTIAQDLEGVTGEDLIRQTVKTSCYEQYEEGLLWDPEIHTEIAEIVLARQ</sequence>
<name>A0ABW2LTL6_9PSEU</name>
<evidence type="ECO:0000313" key="2">
    <source>
        <dbReference type="Proteomes" id="UP001596504"/>
    </source>
</evidence>
<proteinExistence type="predicted"/>
<dbReference type="EMBL" id="JBHTCJ010000017">
    <property type="protein sequence ID" value="MFC7344599.1"/>
    <property type="molecule type" value="Genomic_DNA"/>
</dbReference>